<evidence type="ECO:0000313" key="2">
    <source>
        <dbReference type="Proteomes" id="UP001501257"/>
    </source>
</evidence>
<dbReference type="Proteomes" id="UP001501257">
    <property type="component" value="Unassembled WGS sequence"/>
</dbReference>
<organism evidence="1 2">
    <name type="scientific">Paeniglutamicibacter antarcticus</name>
    <dbReference type="NCBI Taxonomy" id="494023"/>
    <lineage>
        <taxon>Bacteria</taxon>
        <taxon>Bacillati</taxon>
        <taxon>Actinomycetota</taxon>
        <taxon>Actinomycetes</taxon>
        <taxon>Micrococcales</taxon>
        <taxon>Micrococcaceae</taxon>
        <taxon>Paeniglutamicibacter</taxon>
    </lineage>
</organism>
<reference evidence="2" key="1">
    <citation type="journal article" date="2019" name="Int. J. Syst. Evol. Microbiol.">
        <title>The Global Catalogue of Microorganisms (GCM) 10K type strain sequencing project: providing services to taxonomists for standard genome sequencing and annotation.</title>
        <authorList>
            <consortium name="The Broad Institute Genomics Platform"/>
            <consortium name="The Broad Institute Genome Sequencing Center for Infectious Disease"/>
            <person name="Wu L."/>
            <person name="Ma J."/>
        </authorList>
    </citation>
    <scope>NUCLEOTIDE SEQUENCE [LARGE SCALE GENOMIC DNA]</scope>
    <source>
        <strain evidence="2">JCM 18952</strain>
    </source>
</reference>
<dbReference type="EMBL" id="BAABLK010000092">
    <property type="protein sequence ID" value="GAA5228936.1"/>
    <property type="molecule type" value="Genomic_DNA"/>
</dbReference>
<gene>
    <name evidence="1" type="ORF">GCM10025778_34750</name>
</gene>
<sequence>MGAPAHASERPIDITGYKVSDITVGDSNCRNLKVSASTKIKGEYVDSSGTVDVTRGGGVIDALWLDGRQITDRAFICPSFSGLGTYKVGPADIFAEFDYYDSFLEDYWSDYRSYIDDTSKKFQIRGKTKSTLSAKRKGSKVTLTAKAQVYSPEKYRYAQYNSVGAKFQVKSGKKWKTIKTINLKRGAASINVKQSKRKSYRLQIPTATWAAANTSKSISK</sequence>
<proteinExistence type="predicted"/>
<evidence type="ECO:0000313" key="1">
    <source>
        <dbReference type="EMBL" id="GAA5228936.1"/>
    </source>
</evidence>
<accession>A0ABP9TQG8</accession>
<comment type="caution">
    <text evidence="1">The sequence shown here is derived from an EMBL/GenBank/DDBJ whole genome shotgun (WGS) entry which is preliminary data.</text>
</comment>
<name>A0ABP9TQG8_9MICC</name>
<keyword evidence="2" id="KW-1185">Reference proteome</keyword>
<protein>
    <submittedName>
        <fullName evidence="1">Uncharacterized protein</fullName>
    </submittedName>
</protein>